<dbReference type="Pfam" id="PF07729">
    <property type="entry name" value="FCD"/>
    <property type="match status" value="1"/>
</dbReference>
<dbReference type="InterPro" id="IPR011711">
    <property type="entry name" value="GntR_C"/>
</dbReference>
<evidence type="ECO:0000256" key="3">
    <source>
        <dbReference type="ARBA" id="ARBA00023163"/>
    </source>
</evidence>
<dbReference type="EMBL" id="BAAALR010000122">
    <property type="protein sequence ID" value="GAA1728983.1"/>
    <property type="molecule type" value="Genomic_DNA"/>
</dbReference>
<feature type="domain" description="HTH gntR-type" evidence="4">
    <location>
        <begin position="25"/>
        <end position="92"/>
    </location>
</feature>
<dbReference type="Gene3D" id="1.10.10.10">
    <property type="entry name" value="Winged helix-like DNA-binding domain superfamily/Winged helix DNA-binding domain"/>
    <property type="match status" value="1"/>
</dbReference>
<dbReference type="InterPro" id="IPR008920">
    <property type="entry name" value="TF_FadR/GntR_C"/>
</dbReference>
<dbReference type="Proteomes" id="UP001499947">
    <property type="component" value="Unassembled WGS sequence"/>
</dbReference>
<dbReference type="RefSeq" id="WP_211121347.1">
    <property type="nucleotide sequence ID" value="NZ_BAAALR010000122.1"/>
</dbReference>
<gene>
    <name evidence="5" type="ORF">GCM10009680_82690</name>
</gene>
<keyword evidence="1" id="KW-0805">Transcription regulation</keyword>
<dbReference type="SMART" id="SM00895">
    <property type="entry name" value="FCD"/>
    <property type="match status" value="1"/>
</dbReference>
<organism evidence="5 6">
    <name type="scientific">Streptomyces yatensis</name>
    <dbReference type="NCBI Taxonomy" id="155177"/>
    <lineage>
        <taxon>Bacteria</taxon>
        <taxon>Bacillati</taxon>
        <taxon>Actinomycetota</taxon>
        <taxon>Actinomycetes</taxon>
        <taxon>Kitasatosporales</taxon>
        <taxon>Streptomycetaceae</taxon>
        <taxon>Streptomyces</taxon>
        <taxon>Streptomyces violaceusniger group</taxon>
    </lineage>
</organism>
<dbReference type="PANTHER" id="PTHR43537">
    <property type="entry name" value="TRANSCRIPTIONAL REGULATOR, GNTR FAMILY"/>
    <property type="match status" value="1"/>
</dbReference>
<dbReference type="SUPFAM" id="SSF48008">
    <property type="entry name" value="GntR ligand-binding domain-like"/>
    <property type="match status" value="1"/>
</dbReference>
<evidence type="ECO:0000313" key="5">
    <source>
        <dbReference type="EMBL" id="GAA1728983.1"/>
    </source>
</evidence>
<evidence type="ECO:0000259" key="4">
    <source>
        <dbReference type="PROSITE" id="PS50949"/>
    </source>
</evidence>
<evidence type="ECO:0000313" key="6">
    <source>
        <dbReference type="Proteomes" id="UP001499947"/>
    </source>
</evidence>
<keyword evidence="6" id="KW-1185">Reference proteome</keyword>
<reference evidence="6" key="1">
    <citation type="journal article" date="2019" name="Int. J. Syst. Evol. Microbiol.">
        <title>The Global Catalogue of Microorganisms (GCM) 10K type strain sequencing project: providing services to taxonomists for standard genome sequencing and annotation.</title>
        <authorList>
            <consortium name="The Broad Institute Genomics Platform"/>
            <consortium name="The Broad Institute Genome Sequencing Center for Infectious Disease"/>
            <person name="Wu L."/>
            <person name="Ma J."/>
        </authorList>
    </citation>
    <scope>NUCLEOTIDE SEQUENCE [LARGE SCALE GENOMIC DNA]</scope>
    <source>
        <strain evidence="6">JCM 13244</strain>
    </source>
</reference>
<dbReference type="InterPro" id="IPR000524">
    <property type="entry name" value="Tscrpt_reg_HTH_GntR"/>
</dbReference>
<name>A0ABP4VN49_9ACTN</name>
<sequence length="238" mass="26475">MTEAAEEPTFITQALSRAMGLEGQGALVRRMVTVLATEIIEGTLPANYPLTSVEVGQRFKTSRTPVRQALGLLQREGLVAIEPRRRPRVASLTLPEIRDIYQIRASLYAVISRSIVQAAPDEAIARLHAPLRRMKLAVHTGDALDYFYGTVDFRWIEAEICPNRSVGPLIESLGLRTYRLRRFGLAVPGRTEISFRDYSRLVEAYEDRDADLAVAVGGSIMTKALQVIEKNWPAVDAP</sequence>
<keyword evidence="3" id="KW-0804">Transcription</keyword>
<protein>
    <submittedName>
        <fullName evidence="5">GntR family transcriptional regulator</fullName>
    </submittedName>
</protein>
<dbReference type="InterPro" id="IPR036390">
    <property type="entry name" value="WH_DNA-bd_sf"/>
</dbReference>
<dbReference type="PROSITE" id="PS50949">
    <property type="entry name" value="HTH_GNTR"/>
    <property type="match status" value="1"/>
</dbReference>
<proteinExistence type="predicted"/>
<dbReference type="SUPFAM" id="SSF46785">
    <property type="entry name" value="Winged helix' DNA-binding domain"/>
    <property type="match status" value="1"/>
</dbReference>
<dbReference type="Gene3D" id="1.20.120.530">
    <property type="entry name" value="GntR ligand-binding domain-like"/>
    <property type="match status" value="1"/>
</dbReference>
<dbReference type="InterPro" id="IPR036388">
    <property type="entry name" value="WH-like_DNA-bd_sf"/>
</dbReference>
<dbReference type="Pfam" id="PF00392">
    <property type="entry name" value="GntR"/>
    <property type="match status" value="1"/>
</dbReference>
<dbReference type="SMART" id="SM00345">
    <property type="entry name" value="HTH_GNTR"/>
    <property type="match status" value="1"/>
</dbReference>
<evidence type="ECO:0000256" key="1">
    <source>
        <dbReference type="ARBA" id="ARBA00023015"/>
    </source>
</evidence>
<accession>A0ABP4VN49</accession>
<comment type="caution">
    <text evidence="5">The sequence shown here is derived from an EMBL/GenBank/DDBJ whole genome shotgun (WGS) entry which is preliminary data.</text>
</comment>
<keyword evidence="2" id="KW-0238">DNA-binding</keyword>
<dbReference type="PANTHER" id="PTHR43537:SF5">
    <property type="entry name" value="UXU OPERON TRANSCRIPTIONAL REGULATOR"/>
    <property type="match status" value="1"/>
</dbReference>
<evidence type="ECO:0000256" key="2">
    <source>
        <dbReference type="ARBA" id="ARBA00023125"/>
    </source>
</evidence>